<name>A0A6A6H6K1_VIRVR</name>
<gene>
    <name evidence="1" type="ORF">EV356DRAFT_204258</name>
</gene>
<organism evidence="1 2">
    <name type="scientific">Viridothelium virens</name>
    <name type="common">Speckled blister lichen</name>
    <name type="synonym">Trypethelium virens</name>
    <dbReference type="NCBI Taxonomy" id="1048519"/>
    <lineage>
        <taxon>Eukaryota</taxon>
        <taxon>Fungi</taxon>
        <taxon>Dikarya</taxon>
        <taxon>Ascomycota</taxon>
        <taxon>Pezizomycotina</taxon>
        <taxon>Dothideomycetes</taxon>
        <taxon>Dothideomycetes incertae sedis</taxon>
        <taxon>Trypetheliales</taxon>
        <taxon>Trypetheliaceae</taxon>
        <taxon>Viridothelium</taxon>
    </lineage>
</organism>
<protein>
    <submittedName>
        <fullName evidence="1">Uncharacterized protein</fullName>
    </submittedName>
</protein>
<accession>A0A6A6H6K1</accession>
<keyword evidence="2" id="KW-1185">Reference proteome</keyword>
<evidence type="ECO:0000313" key="2">
    <source>
        <dbReference type="Proteomes" id="UP000800092"/>
    </source>
</evidence>
<evidence type="ECO:0000313" key="1">
    <source>
        <dbReference type="EMBL" id="KAF2233509.1"/>
    </source>
</evidence>
<dbReference type="Proteomes" id="UP000800092">
    <property type="component" value="Unassembled WGS sequence"/>
</dbReference>
<sequence>MWSTRIVTTQYLSAVFHRDSKAATFHSDRVKEHLFTFTSDGLENKKLIVLCWCENAVNIGKAACATISSVHYAISCTVAGGKAPTIGCFYLYRQCKLPCNSRNRPFKLPGYDKHHTCRPCLPYSARYLFPHPSLGDI</sequence>
<reference evidence="1" key="1">
    <citation type="journal article" date="2020" name="Stud. Mycol.">
        <title>101 Dothideomycetes genomes: a test case for predicting lifestyles and emergence of pathogens.</title>
        <authorList>
            <person name="Haridas S."/>
            <person name="Albert R."/>
            <person name="Binder M."/>
            <person name="Bloem J."/>
            <person name="Labutti K."/>
            <person name="Salamov A."/>
            <person name="Andreopoulos B."/>
            <person name="Baker S."/>
            <person name="Barry K."/>
            <person name="Bills G."/>
            <person name="Bluhm B."/>
            <person name="Cannon C."/>
            <person name="Castanera R."/>
            <person name="Culley D."/>
            <person name="Daum C."/>
            <person name="Ezra D."/>
            <person name="Gonzalez J."/>
            <person name="Henrissat B."/>
            <person name="Kuo A."/>
            <person name="Liang C."/>
            <person name="Lipzen A."/>
            <person name="Lutzoni F."/>
            <person name="Magnuson J."/>
            <person name="Mondo S."/>
            <person name="Nolan M."/>
            <person name="Ohm R."/>
            <person name="Pangilinan J."/>
            <person name="Park H.-J."/>
            <person name="Ramirez L."/>
            <person name="Alfaro M."/>
            <person name="Sun H."/>
            <person name="Tritt A."/>
            <person name="Yoshinaga Y."/>
            <person name="Zwiers L.-H."/>
            <person name="Turgeon B."/>
            <person name="Goodwin S."/>
            <person name="Spatafora J."/>
            <person name="Crous P."/>
            <person name="Grigoriev I."/>
        </authorList>
    </citation>
    <scope>NUCLEOTIDE SEQUENCE</scope>
    <source>
        <strain evidence="1">Tuck. ex Michener</strain>
    </source>
</reference>
<proteinExistence type="predicted"/>
<dbReference type="AlphaFoldDB" id="A0A6A6H6K1"/>
<dbReference type="EMBL" id="ML991806">
    <property type="protein sequence ID" value="KAF2233509.1"/>
    <property type="molecule type" value="Genomic_DNA"/>
</dbReference>